<name>A0AAE0SW27_9BIVA</name>
<proteinExistence type="predicted"/>
<dbReference type="EMBL" id="JAEAOA010002344">
    <property type="protein sequence ID" value="KAK3599181.1"/>
    <property type="molecule type" value="Genomic_DNA"/>
</dbReference>
<protein>
    <submittedName>
        <fullName evidence="1">Uncharacterized protein</fullName>
    </submittedName>
</protein>
<keyword evidence="2" id="KW-1185">Reference proteome</keyword>
<dbReference type="AlphaFoldDB" id="A0AAE0SW27"/>
<accession>A0AAE0SW27</accession>
<reference evidence="1" key="2">
    <citation type="journal article" date="2021" name="Genome Biol. Evol.">
        <title>Developing a high-quality reference genome for a parasitic bivalve with doubly uniparental inheritance (Bivalvia: Unionida).</title>
        <authorList>
            <person name="Smith C.H."/>
        </authorList>
    </citation>
    <scope>NUCLEOTIDE SEQUENCE</scope>
    <source>
        <strain evidence="1">CHS0354</strain>
        <tissue evidence="1">Mantle</tissue>
    </source>
</reference>
<comment type="caution">
    <text evidence="1">The sequence shown here is derived from an EMBL/GenBank/DDBJ whole genome shotgun (WGS) entry which is preliminary data.</text>
</comment>
<reference evidence="1" key="3">
    <citation type="submission" date="2023-05" db="EMBL/GenBank/DDBJ databases">
        <authorList>
            <person name="Smith C.H."/>
        </authorList>
    </citation>
    <scope>NUCLEOTIDE SEQUENCE</scope>
    <source>
        <strain evidence="1">CHS0354</strain>
        <tissue evidence="1">Mantle</tissue>
    </source>
</reference>
<dbReference type="Proteomes" id="UP001195483">
    <property type="component" value="Unassembled WGS sequence"/>
</dbReference>
<feature type="non-terminal residue" evidence="1">
    <location>
        <position position="113"/>
    </location>
</feature>
<evidence type="ECO:0000313" key="2">
    <source>
        <dbReference type="Proteomes" id="UP001195483"/>
    </source>
</evidence>
<sequence>MGKLPSILRLVAYEVKPKCQTDTEEESISTQCNSVANKKMDTKKEKRLDQVHVFFHYGNECLKLNKAKIKDSKRLPKRFYNHIELLIKIVSIQRTETGDNSTERMETGDRNMR</sequence>
<evidence type="ECO:0000313" key="1">
    <source>
        <dbReference type="EMBL" id="KAK3599181.1"/>
    </source>
</evidence>
<gene>
    <name evidence="1" type="ORF">CHS0354_041022</name>
</gene>
<reference evidence="1" key="1">
    <citation type="journal article" date="2021" name="Genome Biol. Evol.">
        <title>A High-Quality Reference Genome for a Parasitic Bivalve with Doubly Uniparental Inheritance (Bivalvia: Unionida).</title>
        <authorList>
            <person name="Smith C.H."/>
        </authorList>
    </citation>
    <scope>NUCLEOTIDE SEQUENCE</scope>
    <source>
        <strain evidence="1">CHS0354</strain>
    </source>
</reference>
<organism evidence="1 2">
    <name type="scientific">Potamilus streckersoni</name>
    <dbReference type="NCBI Taxonomy" id="2493646"/>
    <lineage>
        <taxon>Eukaryota</taxon>
        <taxon>Metazoa</taxon>
        <taxon>Spiralia</taxon>
        <taxon>Lophotrochozoa</taxon>
        <taxon>Mollusca</taxon>
        <taxon>Bivalvia</taxon>
        <taxon>Autobranchia</taxon>
        <taxon>Heteroconchia</taxon>
        <taxon>Palaeoheterodonta</taxon>
        <taxon>Unionida</taxon>
        <taxon>Unionoidea</taxon>
        <taxon>Unionidae</taxon>
        <taxon>Ambleminae</taxon>
        <taxon>Lampsilini</taxon>
        <taxon>Potamilus</taxon>
    </lineage>
</organism>